<sequence length="1094" mass="124495">MASGSAMLDRWGFGGSAARTASCAFPRRGRAIARQDGFKQSRVTVTVAIAASSMDKSSPEYKEAVREHAKTLGLDPDKEPQYLWIVEEALSAPLPSNWEQGETDDGTIYYFNSETDESIWEHPMDSHYSEMIKTKRAEDAAKKTAPTAASTAAAVFNNAPKQQPASSAIQAFSLDDADDDDVPTTTKQQPKSKKTEVKKPATTTTTTTSSTTKAAGFGKDSQSWLLDDEDDFPTIPTTKPSIVSAIKKQDDVPKAAVFIKQATPPVPTISPVPATSSVLSHQIPTQPAPAVAVNHELEKQVETLKAEITQLKKEREANEKAERQVKTSLQQQVDALRRGKEQAEVEAKESNYLRMKVNELKAKVTALESKNDGADSSVLQSMAEVEAKLDAARRELDAKAQQVDQLMEKVAQGQADCDRQLKKKDDELAMKIKEHSIETEELKDQLLMRQATNITLQNSATDLDRWKKKATELEDEVRRVQGQLTELTTSTADMRAAFEAKEKTFTLQLDAQVNKLAACEKELSSARQQLLTVEKERDEHAKAVDQRETEKTYLEQILEQTKAELQKTKGQLDDASKRIKTLEESSWSATNDAENVKRAHERELKMLQDKVVEATRERDDAEARIKRQKEEHVHLQSKWQLDLEELRRDKERSCAQTTEVQALRKEIESLNIDLARIRDQKTTTDHDLRNLKQAMSLETSQLMQCKAQIEDWVRKEFLEKQRLELLANEKSAVEKKVMTLEAQLQTMRSEFRTETDKYLFRIRELESLNARYEYDLSRADEKFATAEKWRLKEASRVEQRDADILDLKEELGRLKARNIEGENNHVINELRATAKTLDAQVKELKAQLQDEVATKASDEWRRRCDEIVGKIKAEFEESWLLEKQKSSEREAAWHDEKRELEREIKTHASEKDFLNKEVSRLEDNNKHLMVRRGHADLAHHLDQEQLHTIRVYLTQRPVHSAMAPMYAAPSQPPCVNPEVVGSQQLQNQLGILHAQFQQFFQHSAQPPPSSSRPLHPPPRFEREIDPKERSSRVSSVEYTSPSSAQLLDEKKELIRSMEALGDDRNNDWVPLVDTAAVDGNNTWYRKGYWRSKYS</sequence>
<dbReference type="SUPFAM" id="SSF51045">
    <property type="entry name" value="WW domain"/>
    <property type="match status" value="1"/>
</dbReference>
<reference evidence="4 5" key="1">
    <citation type="submission" date="2019-07" db="EMBL/GenBank/DDBJ databases">
        <title>Genomics analysis of Aphanomyces spp. identifies a new class of oomycete effector associated with host adaptation.</title>
        <authorList>
            <person name="Gaulin E."/>
        </authorList>
    </citation>
    <scope>NUCLEOTIDE SEQUENCE [LARGE SCALE GENOMIC DNA]</scope>
    <source>
        <strain evidence="4 5">ATCC 201684</strain>
    </source>
</reference>
<feature type="compositionally biased region" description="Pro residues" evidence="2">
    <location>
        <begin position="1005"/>
        <end position="1017"/>
    </location>
</feature>
<evidence type="ECO:0000259" key="3">
    <source>
        <dbReference type="PROSITE" id="PS50020"/>
    </source>
</evidence>
<gene>
    <name evidence="4" type="ORF">Ae201684_000464</name>
</gene>
<comment type="caution">
    <text evidence="4">The sequence shown here is derived from an EMBL/GenBank/DDBJ whole genome shotgun (WGS) entry which is preliminary data.</text>
</comment>
<proteinExistence type="predicted"/>
<organism evidence="4 5">
    <name type="scientific">Aphanomyces euteiches</name>
    <dbReference type="NCBI Taxonomy" id="100861"/>
    <lineage>
        <taxon>Eukaryota</taxon>
        <taxon>Sar</taxon>
        <taxon>Stramenopiles</taxon>
        <taxon>Oomycota</taxon>
        <taxon>Saprolegniomycetes</taxon>
        <taxon>Saprolegniales</taxon>
        <taxon>Verrucalvaceae</taxon>
        <taxon>Aphanomyces</taxon>
    </lineage>
</organism>
<feature type="compositionally biased region" description="Polar residues" evidence="2">
    <location>
        <begin position="1032"/>
        <end position="1043"/>
    </location>
</feature>
<feature type="coiled-coil region" evidence="1">
    <location>
        <begin position="456"/>
        <end position="680"/>
    </location>
</feature>
<feature type="compositionally biased region" description="Low complexity" evidence="2">
    <location>
        <begin position="202"/>
        <end position="212"/>
    </location>
</feature>
<dbReference type="EMBL" id="VJMJ01000002">
    <property type="protein sequence ID" value="KAF0745448.1"/>
    <property type="molecule type" value="Genomic_DNA"/>
</dbReference>
<evidence type="ECO:0000256" key="2">
    <source>
        <dbReference type="SAM" id="MobiDB-lite"/>
    </source>
</evidence>
<protein>
    <recommendedName>
        <fullName evidence="3">WW domain-containing protein</fullName>
    </recommendedName>
</protein>
<dbReference type="CDD" id="cd00201">
    <property type="entry name" value="WW"/>
    <property type="match status" value="1"/>
</dbReference>
<feature type="coiled-coil region" evidence="1">
    <location>
        <begin position="294"/>
        <end position="409"/>
    </location>
</feature>
<dbReference type="InterPro" id="IPR036020">
    <property type="entry name" value="WW_dom_sf"/>
</dbReference>
<accession>A0A6G0XY65</accession>
<dbReference type="PROSITE" id="PS50020">
    <property type="entry name" value="WW_DOMAIN_2"/>
    <property type="match status" value="1"/>
</dbReference>
<feature type="compositionally biased region" description="Basic and acidic residues" evidence="2">
    <location>
        <begin position="1018"/>
        <end position="1031"/>
    </location>
</feature>
<dbReference type="AlphaFoldDB" id="A0A6G0XY65"/>
<dbReference type="VEuPathDB" id="FungiDB:AeMF1_017278"/>
<dbReference type="InterPro" id="IPR053233">
    <property type="entry name" value="ABRA-related"/>
</dbReference>
<feature type="coiled-coil region" evidence="1">
    <location>
        <begin position="723"/>
        <end position="854"/>
    </location>
</feature>
<feature type="coiled-coil region" evidence="1">
    <location>
        <begin position="883"/>
        <end position="931"/>
    </location>
</feature>
<name>A0A6G0XY65_9STRA</name>
<dbReference type="Gene3D" id="3.30.1470.10">
    <property type="entry name" value="Photosystem I PsaD, reaction center subunit II"/>
    <property type="match status" value="1"/>
</dbReference>
<feature type="domain" description="WW" evidence="3">
    <location>
        <begin position="92"/>
        <end position="125"/>
    </location>
</feature>
<keyword evidence="1" id="KW-0175">Coiled coil</keyword>
<dbReference type="Proteomes" id="UP000481153">
    <property type="component" value="Unassembled WGS sequence"/>
</dbReference>
<evidence type="ECO:0000313" key="5">
    <source>
        <dbReference type="Proteomes" id="UP000481153"/>
    </source>
</evidence>
<keyword evidence="5" id="KW-1185">Reference proteome</keyword>
<dbReference type="PANTHER" id="PTHR21715:SF0">
    <property type="entry name" value="RH04127P"/>
    <property type="match status" value="1"/>
</dbReference>
<dbReference type="Pfam" id="PF00397">
    <property type="entry name" value="WW"/>
    <property type="match status" value="1"/>
</dbReference>
<evidence type="ECO:0000313" key="4">
    <source>
        <dbReference type="EMBL" id="KAF0745448.1"/>
    </source>
</evidence>
<feature type="region of interest" description="Disordered" evidence="2">
    <location>
        <begin position="1002"/>
        <end position="1043"/>
    </location>
</feature>
<feature type="region of interest" description="Disordered" evidence="2">
    <location>
        <begin position="175"/>
        <end position="225"/>
    </location>
</feature>
<dbReference type="SMART" id="SM00456">
    <property type="entry name" value="WW"/>
    <property type="match status" value="1"/>
</dbReference>
<evidence type="ECO:0000256" key="1">
    <source>
        <dbReference type="SAM" id="Coils"/>
    </source>
</evidence>
<dbReference type="PANTHER" id="PTHR21715">
    <property type="entry name" value="RH04127P"/>
    <property type="match status" value="1"/>
</dbReference>
<dbReference type="InterPro" id="IPR001202">
    <property type="entry name" value="WW_dom"/>
</dbReference>